<feature type="transmembrane region" description="Helical" evidence="1">
    <location>
        <begin position="92"/>
        <end position="112"/>
    </location>
</feature>
<evidence type="ECO:0000313" key="2">
    <source>
        <dbReference type="EMBL" id="AUX92930.1"/>
    </source>
</evidence>
<accession>A0A1X1DGA9</accession>
<keyword evidence="1" id="KW-0812">Transmembrane</keyword>
<evidence type="ECO:0000256" key="1">
    <source>
        <dbReference type="SAM" id="Phobius"/>
    </source>
</evidence>
<feature type="transmembrane region" description="Helical" evidence="1">
    <location>
        <begin position="132"/>
        <end position="150"/>
    </location>
</feature>
<keyword evidence="1" id="KW-1133">Transmembrane helix</keyword>
<keyword evidence="3" id="KW-1185">Reference proteome</keyword>
<reference evidence="2 3" key="1">
    <citation type="submission" date="2018-01" db="EMBL/GenBank/DDBJ databases">
        <title>Complete and assembled Genome of Pantoea gaviniae DSM22758T.</title>
        <authorList>
            <person name="Stevens M.J.A."/>
            <person name="Zurfluh K."/>
            <person name="Stephan R."/>
        </authorList>
    </citation>
    <scope>NUCLEOTIDE SEQUENCE [LARGE SCALE GENOMIC DNA]</scope>
    <source>
        <strain evidence="2 3">DSM 22758</strain>
    </source>
</reference>
<proteinExistence type="predicted"/>
<gene>
    <name evidence="2" type="ORF">C2E15_07450</name>
</gene>
<sequence>MSDVFRTAGVVRRYPQAPVPVLIAGQAIIATRCLSVLLLANELGYDGVADFIHRSAQAWDSTLIFFASQLIFFIELRSALTLMRGSRRGRAAYMVTQAVVLVYLWAASMGWIYPEIFSLSGAGGIDILHNLLLHKLPDLLVLALLFLPAASRQFFQRN</sequence>
<dbReference type="EMBL" id="CP026377">
    <property type="protein sequence ID" value="AUX92930.1"/>
    <property type="molecule type" value="Genomic_DNA"/>
</dbReference>
<dbReference type="InterPro" id="IPR019703">
    <property type="entry name" value="YbjO_DH-like"/>
</dbReference>
<feature type="transmembrane region" description="Helical" evidence="1">
    <location>
        <begin position="21"/>
        <end position="41"/>
    </location>
</feature>
<dbReference type="OrthoDB" id="6546659at2"/>
<dbReference type="Proteomes" id="UP000238365">
    <property type="component" value="Chromosome"/>
</dbReference>
<dbReference type="RefSeq" id="WP_104956806.1">
    <property type="nucleotide sequence ID" value="NZ_CP026377.1"/>
</dbReference>
<protein>
    <submittedName>
        <fullName evidence="2">DUF2593 domain-containing protein</fullName>
    </submittedName>
</protein>
<feature type="transmembrane region" description="Helical" evidence="1">
    <location>
        <begin position="61"/>
        <end position="80"/>
    </location>
</feature>
<name>A0A1X1DGA9_9GAMM</name>
<dbReference type="Pfam" id="PF10767">
    <property type="entry name" value="YbjO_DH-like"/>
    <property type="match status" value="1"/>
</dbReference>
<dbReference type="KEGG" id="pgz:C2E15_07450"/>
<dbReference type="AlphaFoldDB" id="A0A1X1DGA9"/>
<keyword evidence="1" id="KW-0472">Membrane</keyword>
<organism evidence="2 3">
    <name type="scientific">Mixta gaviniae</name>
    <dbReference type="NCBI Taxonomy" id="665914"/>
    <lineage>
        <taxon>Bacteria</taxon>
        <taxon>Pseudomonadati</taxon>
        <taxon>Pseudomonadota</taxon>
        <taxon>Gammaproteobacteria</taxon>
        <taxon>Enterobacterales</taxon>
        <taxon>Erwiniaceae</taxon>
        <taxon>Mixta</taxon>
    </lineage>
</organism>
<evidence type="ECO:0000313" key="3">
    <source>
        <dbReference type="Proteomes" id="UP000238365"/>
    </source>
</evidence>